<reference evidence="4" key="1">
    <citation type="submission" date="2017-05" db="EMBL/GenBank/DDBJ databases">
        <title>Complete and WGS of Bordetella genogroups.</title>
        <authorList>
            <person name="Spilker T."/>
            <person name="Lipuma J."/>
        </authorList>
    </citation>
    <scope>NUCLEOTIDE SEQUENCE [LARGE SCALE GENOMIC DNA]</scope>
    <source>
        <strain evidence="4">AU8856</strain>
    </source>
</reference>
<keyword evidence="4" id="KW-1185">Reference proteome</keyword>
<evidence type="ECO:0000313" key="3">
    <source>
        <dbReference type="EMBL" id="OZI62977.1"/>
    </source>
</evidence>
<evidence type="ECO:0000259" key="2">
    <source>
        <dbReference type="Pfam" id="PF00535"/>
    </source>
</evidence>
<name>A0A261UN57_9BORD</name>
<dbReference type="Proteomes" id="UP000215767">
    <property type="component" value="Unassembled WGS sequence"/>
</dbReference>
<dbReference type="PANTHER" id="PTHR41244:SF1">
    <property type="entry name" value="GLYCOSYLTRANSFERASE"/>
    <property type="match status" value="1"/>
</dbReference>
<gene>
    <name evidence="3" type="ORF">CAL28_28085</name>
</gene>
<dbReference type="Gene3D" id="3.40.50.2000">
    <property type="entry name" value="Glycogen Phosphorylase B"/>
    <property type="match status" value="1"/>
</dbReference>
<evidence type="ECO:0000313" key="4">
    <source>
        <dbReference type="Proteomes" id="UP000215767"/>
    </source>
</evidence>
<dbReference type="SUPFAM" id="SSF53756">
    <property type="entry name" value="UDP-Glycosyltransferase/glycogen phosphorylase"/>
    <property type="match status" value="1"/>
</dbReference>
<dbReference type="Pfam" id="PF00535">
    <property type="entry name" value="Glycos_transf_2"/>
    <property type="match status" value="1"/>
</dbReference>
<dbReference type="CDD" id="cd03801">
    <property type="entry name" value="GT4_PimA-like"/>
    <property type="match status" value="1"/>
</dbReference>
<feature type="domain" description="Glycosyl transferase family 1" evidence="1">
    <location>
        <begin position="912"/>
        <end position="1080"/>
    </location>
</feature>
<dbReference type="Pfam" id="PF00534">
    <property type="entry name" value="Glycos_transf_1"/>
    <property type="match status" value="1"/>
</dbReference>
<accession>A0A261UN57</accession>
<organism evidence="3 4">
    <name type="scientific">Bordetella genomosp. 11</name>
    <dbReference type="NCBI Taxonomy" id="1416808"/>
    <lineage>
        <taxon>Bacteria</taxon>
        <taxon>Pseudomonadati</taxon>
        <taxon>Pseudomonadota</taxon>
        <taxon>Betaproteobacteria</taxon>
        <taxon>Burkholderiales</taxon>
        <taxon>Alcaligenaceae</taxon>
        <taxon>Bordetella</taxon>
    </lineage>
</organism>
<proteinExistence type="predicted"/>
<dbReference type="InterPro" id="IPR027417">
    <property type="entry name" value="P-loop_NTPase"/>
</dbReference>
<dbReference type="InterPro" id="IPR001296">
    <property type="entry name" value="Glyco_trans_1"/>
</dbReference>
<dbReference type="GO" id="GO:0016757">
    <property type="term" value="F:glycosyltransferase activity"/>
    <property type="evidence" value="ECO:0007669"/>
    <property type="project" value="InterPro"/>
</dbReference>
<dbReference type="InterPro" id="IPR032719">
    <property type="entry name" value="WbsX"/>
</dbReference>
<dbReference type="Pfam" id="PF14307">
    <property type="entry name" value="Glyco_tran_WbsX"/>
    <property type="match status" value="1"/>
</dbReference>
<sequence length="1401" mass="158390">MLPFWLRVLERVGCDIGFIIAIRNPLSVMQSLQKRNAFEPEKSFYLWLEHVVPAVIGTRGRKRIVVDYDTLLAAPEPQLARIARALQLPEPDAAALRVYESEFLESGLRHTHYTAEDLRENPAVPIQVRIAYELLQRVAMEELSVDDHEVEDTFVELASELVSILPALSLIARQESKLWELGTSLRDAQETVSANTGKLLEVNHAIFENSKTVQALRSLLADFSRQNAESISELTTSLQESAKLIAAHGVTIQAGEQRLESLAHTVQVLADRVEAMRRSSARYFASRIYWTARRLAMRSFRALWRLIPLSDRRKEAIKGYAFTRLGFALKRTYAYRVWQDHLKFVEEAGKFARYPDQLPPFHARLPDYVPLIAAPPLQKKEARLICFYLPQFHPIPENDEWWGKGFTEWTNVVPARPQFEGHYQPHVPGELGYYDLRDRAVQRRQVDLAKLYGIEGFCFYFYWFGGKRLLETPIANYLNDSSLDLPFCLCWANENWSRRWDGLDSEILIAQDHSPADDLAFIAYIAKYLRDPRYIRIDGKPLLLVYRPGILPEPAETVQRWRKWCRQNGIGEIYLAYTQSFESVDPRRYGFDAAIEFPPNNSSLLPARDQVAPLHSDFASTVYDWRTLVRRSRQYPKPDYTLFRGVCPSWDNTARKKTRGTVLLNSSPRGYEEWLGNAIADTVTRITSKEERLVFINAWNEWAEGAHLEPDTKYGYAFLDATRRALENNAESQGLGSIVVVTHDAYLHGAQYLALNMTRALKEDFHLDVEVVCLGGGPLKSEFAKYGQLHDMEGQDQRGEKAAQIAADLAARGYRFAIVNSTVSGLFLETLAAHGIRCVALVHELSGILAHYKLEEHASVIARHAEKVIFPANLVKESFRAVAPLREDAFIIRPQGLHKRNRYRANFAQARQELRTLLKLPKDAHIVLGAGYADRRKGVDMFIEAGLEVLKTTPDAYMVWLGHWEAEMQATVASMLDACSADIRKHFVFPGRKDDTDVFYAGADVLALTSREDPFPTVALDAMGGGLPIVCFGATGGIPELVRRAESGLVVPAFNVSAYAEALNSILADKTFRETFAANALAIVESEFSFRRYLFTVLEALRFPIRRVSVVVPNYNYAHYLKERLDSIVQQRYPIYELILLDDCSTDGSAQIIREIAADLNVDTRLECSEANSGCVFAQWDKGVRQASGELVWIAEADDLSDPDFLLEVMRGFDYPDVVMSYCESRQIDSAGLAIGKNYLDYVSDVDPNRWLTRYIADGTEEITEALSVKNTIPNVSAVVFDRTAMIKALDAAGSLASHFRVAGDWRVYVEILSQGRIAYSPRSANLHRRHQRSVTNSGLNISQLTEIVRMQALVASRYNVRPEKQADARRYAERIYLQVGAGGTDAPSIEQILNAAKTAV</sequence>
<protein>
    <recommendedName>
        <fullName evidence="5">Glycosyltransferase</fullName>
    </recommendedName>
</protein>
<feature type="domain" description="Glycosyltransferase 2-like" evidence="2">
    <location>
        <begin position="1109"/>
        <end position="1238"/>
    </location>
</feature>
<dbReference type="EMBL" id="NEVS01000004">
    <property type="protein sequence ID" value="OZI62977.1"/>
    <property type="molecule type" value="Genomic_DNA"/>
</dbReference>
<dbReference type="Gene3D" id="3.90.550.10">
    <property type="entry name" value="Spore Coat Polysaccharide Biosynthesis Protein SpsA, Chain A"/>
    <property type="match status" value="1"/>
</dbReference>
<dbReference type="CDD" id="cd00761">
    <property type="entry name" value="Glyco_tranf_GTA_type"/>
    <property type="match status" value="1"/>
</dbReference>
<evidence type="ECO:0000259" key="1">
    <source>
        <dbReference type="Pfam" id="PF00534"/>
    </source>
</evidence>
<dbReference type="InterPro" id="IPR001173">
    <property type="entry name" value="Glyco_trans_2-like"/>
</dbReference>
<evidence type="ECO:0008006" key="5">
    <source>
        <dbReference type="Google" id="ProtNLM"/>
    </source>
</evidence>
<dbReference type="InterPro" id="IPR029044">
    <property type="entry name" value="Nucleotide-diphossugar_trans"/>
</dbReference>
<dbReference type="PANTHER" id="PTHR41244">
    <property type="entry name" value="RHAMNAN SYNTHESIS F"/>
    <property type="match status" value="1"/>
</dbReference>
<dbReference type="Gene3D" id="3.40.50.300">
    <property type="entry name" value="P-loop containing nucleotide triphosphate hydrolases"/>
    <property type="match status" value="1"/>
</dbReference>
<dbReference type="Gene3D" id="3.20.20.80">
    <property type="entry name" value="Glycosidases"/>
    <property type="match status" value="1"/>
</dbReference>
<dbReference type="CDD" id="cd11579">
    <property type="entry name" value="Glyco_tran_WbsX"/>
    <property type="match status" value="1"/>
</dbReference>
<dbReference type="SUPFAM" id="SSF52540">
    <property type="entry name" value="P-loop containing nucleoside triphosphate hydrolases"/>
    <property type="match status" value="1"/>
</dbReference>
<comment type="caution">
    <text evidence="3">The sequence shown here is derived from an EMBL/GenBank/DDBJ whole genome shotgun (WGS) entry which is preliminary data.</text>
</comment>
<dbReference type="SUPFAM" id="SSF53448">
    <property type="entry name" value="Nucleotide-diphospho-sugar transferases"/>
    <property type="match status" value="1"/>
</dbReference>